<reference evidence="4" key="1">
    <citation type="submission" date="2018-04" db="EMBL/GenBank/DDBJ databases">
        <title>Whole genome sequencing of Hypsizygus marmoreus.</title>
        <authorList>
            <person name="Choi I.-G."/>
            <person name="Min B."/>
            <person name="Kim J.-G."/>
            <person name="Kim S."/>
            <person name="Oh Y.-L."/>
            <person name="Kong W.-S."/>
            <person name="Park H."/>
            <person name="Jeong J."/>
            <person name="Song E.-S."/>
        </authorList>
    </citation>
    <scope>NUCLEOTIDE SEQUENCE [LARGE SCALE GENOMIC DNA]</scope>
    <source>
        <strain evidence="4">51987-8</strain>
    </source>
</reference>
<evidence type="ECO:0000256" key="2">
    <source>
        <dbReference type="ARBA" id="ARBA00023002"/>
    </source>
</evidence>
<dbReference type="PANTHER" id="PTHR43245">
    <property type="entry name" value="BIFUNCTIONAL POLYMYXIN RESISTANCE PROTEIN ARNA"/>
    <property type="match status" value="1"/>
</dbReference>
<dbReference type="InParanoid" id="A0A369K9T5"/>
<dbReference type="PANTHER" id="PTHR43245:SF51">
    <property type="entry name" value="SHORT CHAIN DEHYDROGENASE_REDUCTASE FAMILY 42E, MEMBER 2"/>
    <property type="match status" value="1"/>
</dbReference>
<comment type="similarity">
    <text evidence="1">Belongs to the 3-beta-HSD family.</text>
</comment>
<dbReference type="OrthoDB" id="2596255at2759"/>
<dbReference type="GO" id="GO:0016853">
    <property type="term" value="F:isomerase activity"/>
    <property type="evidence" value="ECO:0007669"/>
    <property type="project" value="UniProtKB-KW"/>
</dbReference>
<name>A0A369K9T5_HYPMA</name>
<evidence type="ECO:0000313" key="4">
    <source>
        <dbReference type="EMBL" id="RDB30342.1"/>
    </source>
</evidence>
<protein>
    <submittedName>
        <fullName evidence="4">3 beta-hydroxysteroid dehydrogenase/Delta 5--&gt;4-isomerase type 2</fullName>
    </submittedName>
</protein>
<sequence>MSLLLWCGIAFILPPILFVLYIWLNDRKLTSLPADARAFSPTRCTPDSIRSLAAQLAESPAISINEQLPPKTGRRYIVVGGGGFLGGWIVSSLLERGEDPLHIRIVDIRAPVREDLASIPFIQLDVSDATAVHAAFTAPWPSSSPFSPELTIFHTAANIRFYERHPSLLPPSTRVNVLGTSNVLAAARAAGASILIYTSSGSIAVRSSRFLLWPWESAPEHFIQVLNDDEKQLPKRHEDFFSNYAVTKMQADQLVRAADGSSSEGGKVLRTGCIRPGNGVYGPRGDMLCGAYLVRGTNPTWISNILQSFCYVENCALAHLLYEQRLIDLLSPEEEKKKNPDIGGQAFMIADPGPIPTYGDVYATLTELTDGECTFVHMQPTLMLLVAYMIEAYYLSRHFFLSSGYPFFKLAATLLPPIKGDIINLQPSLFALTSVHLIFDDSRARLPPEKGGLGYKGAWTTMEGLYKTAEEHRNGVGRAGRRSDLAGVSLGFGFGKAERGVKKASEKLADGVGVDPVKILASVAS</sequence>
<gene>
    <name evidence="4" type="primary">HSD3B2</name>
    <name evidence="4" type="ORF">Hypma_007260</name>
</gene>
<dbReference type="GO" id="GO:0006694">
    <property type="term" value="P:steroid biosynthetic process"/>
    <property type="evidence" value="ECO:0007669"/>
    <property type="project" value="InterPro"/>
</dbReference>
<dbReference type="EMBL" id="LUEZ02000005">
    <property type="protein sequence ID" value="RDB30342.1"/>
    <property type="molecule type" value="Genomic_DNA"/>
</dbReference>
<dbReference type="InterPro" id="IPR002225">
    <property type="entry name" value="3Beta_OHSteriod_DH/Estase"/>
</dbReference>
<dbReference type="GO" id="GO:0016616">
    <property type="term" value="F:oxidoreductase activity, acting on the CH-OH group of donors, NAD or NADP as acceptor"/>
    <property type="evidence" value="ECO:0007669"/>
    <property type="project" value="InterPro"/>
</dbReference>
<dbReference type="Gene3D" id="3.40.50.720">
    <property type="entry name" value="NAD(P)-binding Rossmann-like Domain"/>
    <property type="match status" value="1"/>
</dbReference>
<dbReference type="SUPFAM" id="SSF51735">
    <property type="entry name" value="NAD(P)-binding Rossmann-fold domains"/>
    <property type="match status" value="1"/>
</dbReference>
<accession>A0A369K9T5</accession>
<comment type="caution">
    <text evidence="4">The sequence shown here is derived from an EMBL/GenBank/DDBJ whole genome shotgun (WGS) entry which is preliminary data.</text>
</comment>
<evidence type="ECO:0000313" key="5">
    <source>
        <dbReference type="Proteomes" id="UP000076154"/>
    </source>
</evidence>
<dbReference type="AlphaFoldDB" id="A0A369K9T5"/>
<evidence type="ECO:0000256" key="1">
    <source>
        <dbReference type="ARBA" id="ARBA00009219"/>
    </source>
</evidence>
<evidence type="ECO:0000259" key="3">
    <source>
        <dbReference type="Pfam" id="PF01073"/>
    </source>
</evidence>
<proteinExistence type="inferred from homology"/>
<dbReference type="Pfam" id="PF01073">
    <property type="entry name" value="3Beta_HSD"/>
    <property type="match status" value="1"/>
</dbReference>
<dbReference type="Proteomes" id="UP000076154">
    <property type="component" value="Unassembled WGS sequence"/>
</dbReference>
<dbReference type="STRING" id="39966.A0A369K9T5"/>
<organism evidence="4 5">
    <name type="scientific">Hypsizygus marmoreus</name>
    <name type="common">White beech mushroom</name>
    <name type="synonym">Agaricus marmoreus</name>
    <dbReference type="NCBI Taxonomy" id="39966"/>
    <lineage>
        <taxon>Eukaryota</taxon>
        <taxon>Fungi</taxon>
        <taxon>Dikarya</taxon>
        <taxon>Basidiomycota</taxon>
        <taxon>Agaricomycotina</taxon>
        <taxon>Agaricomycetes</taxon>
        <taxon>Agaricomycetidae</taxon>
        <taxon>Agaricales</taxon>
        <taxon>Tricholomatineae</taxon>
        <taxon>Lyophyllaceae</taxon>
        <taxon>Hypsizygus</taxon>
    </lineage>
</organism>
<dbReference type="InterPro" id="IPR050177">
    <property type="entry name" value="Lipid_A_modif_metabolic_enz"/>
</dbReference>
<dbReference type="InterPro" id="IPR036291">
    <property type="entry name" value="NAD(P)-bd_dom_sf"/>
</dbReference>
<keyword evidence="2" id="KW-0560">Oxidoreductase</keyword>
<keyword evidence="5" id="KW-1185">Reference proteome</keyword>
<feature type="domain" description="3-beta hydroxysteroid dehydrogenase/isomerase" evidence="3">
    <location>
        <begin position="77"/>
        <end position="367"/>
    </location>
</feature>